<evidence type="ECO:0000256" key="6">
    <source>
        <dbReference type="RuleBase" id="RU363076"/>
    </source>
</evidence>
<comment type="subcellular location">
    <subcellularLocation>
        <location evidence="6">Cell membrane</location>
        <topology evidence="6">Multi-pass membrane protein</topology>
    </subcellularLocation>
    <subcellularLocation>
        <location evidence="1">Membrane</location>
    </subcellularLocation>
</comment>
<name>A0ABT5YEE8_9GAMM</name>
<comment type="caution">
    <text evidence="7">The sequence shown here is derived from an EMBL/GenBank/DDBJ whole genome shotgun (WGS) entry which is preliminary data.</text>
</comment>
<dbReference type="Proteomes" id="UP001143391">
    <property type="component" value="Unassembled WGS sequence"/>
</dbReference>
<gene>
    <name evidence="7" type="ORF">NLU14_14355</name>
</gene>
<proteinExistence type="inferred from homology"/>
<protein>
    <recommendedName>
        <fullName evidence="6">SURF1-like protein</fullName>
    </recommendedName>
</protein>
<dbReference type="Pfam" id="PF02104">
    <property type="entry name" value="SURF1"/>
    <property type="match status" value="1"/>
</dbReference>
<dbReference type="PROSITE" id="PS50895">
    <property type="entry name" value="SURF1"/>
    <property type="match status" value="1"/>
</dbReference>
<keyword evidence="3 6" id="KW-0812">Transmembrane</keyword>
<dbReference type="EMBL" id="JANCMW010000009">
    <property type="protein sequence ID" value="MDF0751405.1"/>
    <property type="molecule type" value="Genomic_DNA"/>
</dbReference>
<dbReference type="CDD" id="cd06662">
    <property type="entry name" value="SURF1"/>
    <property type="match status" value="1"/>
</dbReference>
<keyword evidence="6" id="KW-1003">Cell membrane</keyword>
<feature type="transmembrane region" description="Helical" evidence="6">
    <location>
        <begin position="215"/>
        <end position="234"/>
    </location>
</feature>
<keyword evidence="8" id="KW-1185">Reference proteome</keyword>
<evidence type="ECO:0000256" key="5">
    <source>
        <dbReference type="ARBA" id="ARBA00023136"/>
    </source>
</evidence>
<dbReference type="PANTHER" id="PTHR23427">
    <property type="entry name" value="SURFEIT LOCUS PROTEIN"/>
    <property type="match status" value="1"/>
</dbReference>
<sequence>MSDPAVRSRRQWHFDWRLLVLAGFFLPLLVGLGIWQLERAGEKQARLEQWQRQAGNLSWPEQQALGIATGQPVTVTGRYSEVSWLLDNRTRDGAAGYEVLTLFFPEQGSPVVVNRGWVQAPRRRDQLPDISQPTGTLRVEGRLSEFPEPPVLKTVPPDAGGWPKRTQSLSHAQALEIQNDIAGLVLRLSGPEQPGAYRADWAPDRMGPQTHYGYALQWFSLAVALVILTLVASYRKTGASNDNDNG</sequence>
<accession>A0ABT5YEE8</accession>
<evidence type="ECO:0000256" key="1">
    <source>
        <dbReference type="ARBA" id="ARBA00004370"/>
    </source>
</evidence>
<organism evidence="7 8">
    <name type="scientific">Marinobacter iranensis</name>
    <dbReference type="NCBI Taxonomy" id="2962607"/>
    <lineage>
        <taxon>Bacteria</taxon>
        <taxon>Pseudomonadati</taxon>
        <taxon>Pseudomonadota</taxon>
        <taxon>Gammaproteobacteria</taxon>
        <taxon>Pseudomonadales</taxon>
        <taxon>Marinobacteraceae</taxon>
        <taxon>Marinobacter</taxon>
    </lineage>
</organism>
<keyword evidence="5 6" id="KW-0472">Membrane</keyword>
<reference evidence="7" key="1">
    <citation type="submission" date="2022-07" db="EMBL/GenBank/DDBJ databases">
        <title>Marinobacter iranensis a new bacterium isolate from a hipersaline lake in Iran.</title>
        <authorList>
            <person name="Mohammad A.M.A."/>
            <person name="Cristina S.-P."/>
            <person name="Antonio V."/>
        </authorList>
    </citation>
    <scope>NUCLEOTIDE SEQUENCE</scope>
    <source>
        <strain evidence="7">71-i</strain>
    </source>
</reference>
<evidence type="ECO:0000313" key="7">
    <source>
        <dbReference type="EMBL" id="MDF0751405.1"/>
    </source>
</evidence>
<keyword evidence="4 6" id="KW-1133">Transmembrane helix</keyword>
<evidence type="ECO:0000256" key="3">
    <source>
        <dbReference type="ARBA" id="ARBA00022692"/>
    </source>
</evidence>
<feature type="transmembrane region" description="Helical" evidence="6">
    <location>
        <begin position="16"/>
        <end position="37"/>
    </location>
</feature>
<comment type="similarity">
    <text evidence="2 6">Belongs to the SURF1 family.</text>
</comment>
<evidence type="ECO:0000256" key="4">
    <source>
        <dbReference type="ARBA" id="ARBA00022989"/>
    </source>
</evidence>
<dbReference type="InterPro" id="IPR045214">
    <property type="entry name" value="Surf1/Surf4"/>
</dbReference>
<dbReference type="RefSeq" id="WP_275707655.1">
    <property type="nucleotide sequence ID" value="NZ_JANCMW010000009.1"/>
</dbReference>
<dbReference type="InterPro" id="IPR002994">
    <property type="entry name" value="Surf1/Shy1"/>
</dbReference>
<evidence type="ECO:0000313" key="8">
    <source>
        <dbReference type="Proteomes" id="UP001143391"/>
    </source>
</evidence>
<dbReference type="PANTHER" id="PTHR23427:SF2">
    <property type="entry name" value="SURFEIT LOCUS PROTEIN 1"/>
    <property type="match status" value="1"/>
</dbReference>
<evidence type="ECO:0000256" key="2">
    <source>
        <dbReference type="ARBA" id="ARBA00007165"/>
    </source>
</evidence>